<dbReference type="Proteomes" id="UP001497497">
    <property type="component" value="Unassembled WGS sequence"/>
</dbReference>
<dbReference type="EMBL" id="CAXITT010000127">
    <property type="protein sequence ID" value="CAL1532895.1"/>
    <property type="molecule type" value="Genomic_DNA"/>
</dbReference>
<name>A0AAV2HGB8_LYMST</name>
<comment type="caution">
    <text evidence="1">The sequence shown here is derived from an EMBL/GenBank/DDBJ whole genome shotgun (WGS) entry which is preliminary data.</text>
</comment>
<dbReference type="AlphaFoldDB" id="A0AAV2HGB8"/>
<evidence type="ECO:0000313" key="2">
    <source>
        <dbReference type="Proteomes" id="UP001497497"/>
    </source>
</evidence>
<feature type="non-terminal residue" evidence="1">
    <location>
        <position position="952"/>
    </location>
</feature>
<keyword evidence="2" id="KW-1185">Reference proteome</keyword>
<sequence length="952" mass="109051">MLRNAKSPALLFPSKISNSLHQQQLEVGLLEKFPVVAFLKSNGLATAVDIKDAKKCTQDIQIKKQRYTLPPSENSIKQVPGVVYNTWSLFNLSSSLTSKYSRRYLFSNSQGEKKNLHCDGYRTKHCFRFASTSSKYLNCTPQTYAIKESKQRDEFLKTLSNCATADEILKQTGIILADGNLQKHHLPSLFTKFQTTVYANLSQPWLLDEDHLIRKQLKMNFQSDQLLRPYTQDQRFQQLLTALENFVPHMALDECLLILKALEYLEVTFDFPVVQQLYSKCSDSVANMSLHQLAQLSHCLQSHPPDLQVMGKIADATKCLLTAQDKPDLDFADICEIFRNIKYVVSTDLFLLCARKMLTRMENEPDKITLDMISQTCLFAAISDNVCLEILVNGILNFPSHCLQHIDFNVSSLTFDLACTMNGKLWLCPVLHGVRHMCNKELLSGSNLSAEAVVKLTLGSSYNFVSYSDKIQEILKKSIKKSDNFLLIEMMKHDIICWPANKFLMEAYHERLVKLVTQLNEQQLEELLWQDKGETAYLIYQFLRRISASDISLNASLLKFTSNLTNLGMGKWYQPSWKVQMKIVDALDVLKADSRVEHQELTSLLKTVGCLDSHELMQLYRNIEDIMLTKYLKKSVKQQAVVLRSRLLEIFTERISQTRTLSPTLSHIKILPRYKAHDCRMGLVEPLLDSLPRLTADKEEVNCLRALRILELSTVIFPVYQSETYENLVSFLMLRPKPLFYASLQLVKALSHSGYMPNNADSFITWAQNLMAEMMHKDILENRFKVEMMFALSLLGIYFDEVLSKIFTLDFILAFEREISELPKHKLEEMKSYLIMLSRNVSLECPHLTLPLLSQNLLSPGYPRIPNTGTVKINSSLGRLCGTSKFVQSNAKSPYNHRIDALMYVESHVSLVLPEDVEAKIEEGTDVERIAILYLNPHHYCCRSEHMIGKTQ</sequence>
<accession>A0AAV2HGB8</accession>
<evidence type="ECO:0000313" key="1">
    <source>
        <dbReference type="EMBL" id="CAL1532895.1"/>
    </source>
</evidence>
<gene>
    <name evidence="1" type="ORF">GSLYS_00006913001</name>
</gene>
<reference evidence="1 2" key="1">
    <citation type="submission" date="2024-04" db="EMBL/GenBank/DDBJ databases">
        <authorList>
            <consortium name="Genoscope - CEA"/>
            <person name="William W."/>
        </authorList>
    </citation>
    <scope>NUCLEOTIDE SEQUENCE [LARGE SCALE GENOMIC DNA]</scope>
</reference>
<organism evidence="1 2">
    <name type="scientific">Lymnaea stagnalis</name>
    <name type="common">Great pond snail</name>
    <name type="synonym">Helix stagnalis</name>
    <dbReference type="NCBI Taxonomy" id="6523"/>
    <lineage>
        <taxon>Eukaryota</taxon>
        <taxon>Metazoa</taxon>
        <taxon>Spiralia</taxon>
        <taxon>Lophotrochozoa</taxon>
        <taxon>Mollusca</taxon>
        <taxon>Gastropoda</taxon>
        <taxon>Heterobranchia</taxon>
        <taxon>Euthyneura</taxon>
        <taxon>Panpulmonata</taxon>
        <taxon>Hygrophila</taxon>
        <taxon>Lymnaeoidea</taxon>
        <taxon>Lymnaeidae</taxon>
        <taxon>Lymnaea</taxon>
    </lineage>
</organism>
<protein>
    <submittedName>
        <fullName evidence="1">Uncharacterized protein</fullName>
    </submittedName>
</protein>
<proteinExistence type="predicted"/>